<dbReference type="InterPro" id="IPR042002">
    <property type="entry name" value="Sortase_C"/>
</dbReference>
<keyword evidence="3" id="KW-0472">Membrane</keyword>
<dbReference type="InterPro" id="IPR023365">
    <property type="entry name" value="Sortase_dom-sf"/>
</dbReference>
<dbReference type="AlphaFoldDB" id="A0A261F7T1"/>
<dbReference type="InterPro" id="IPR005754">
    <property type="entry name" value="Sortase"/>
</dbReference>
<feature type="active site" description="Acyl-thioester intermediate" evidence="2">
    <location>
        <position position="226"/>
    </location>
</feature>
<feature type="transmembrane region" description="Helical" evidence="3">
    <location>
        <begin position="13"/>
        <end position="36"/>
    </location>
</feature>
<gene>
    <name evidence="4" type="ORF">AEAE_1179</name>
</gene>
<dbReference type="SUPFAM" id="SSF63817">
    <property type="entry name" value="Sortase"/>
    <property type="match status" value="1"/>
</dbReference>
<dbReference type="NCBIfam" id="TIGR01076">
    <property type="entry name" value="sortase_fam"/>
    <property type="match status" value="1"/>
</dbReference>
<dbReference type="Proteomes" id="UP000228976">
    <property type="component" value="Unassembled WGS sequence"/>
</dbReference>
<dbReference type="GO" id="GO:0016787">
    <property type="term" value="F:hydrolase activity"/>
    <property type="evidence" value="ECO:0007669"/>
    <property type="project" value="UniProtKB-KW"/>
</dbReference>
<organism evidence="4 5">
    <name type="scientific">Aeriscardovia aeriphila</name>
    <dbReference type="NCBI Taxonomy" id="218139"/>
    <lineage>
        <taxon>Bacteria</taxon>
        <taxon>Bacillati</taxon>
        <taxon>Actinomycetota</taxon>
        <taxon>Actinomycetes</taxon>
        <taxon>Bifidobacteriales</taxon>
        <taxon>Bifidobacteriaceae</taxon>
        <taxon>Aeriscardovia</taxon>
    </lineage>
</organism>
<dbReference type="EMBL" id="MWWU01000004">
    <property type="protein sequence ID" value="OZG55201.1"/>
    <property type="molecule type" value="Genomic_DNA"/>
</dbReference>
<protein>
    <submittedName>
        <fullName evidence="4">Sortase</fullName>
    </submittedName>
</protein>
<keyword evidence="3" id="KW-1133">Transmembrane helix</keyword>
<dbReference type="NCBIfam" id="NF033745">
    <property type="entry name" value="class_C_sortase"/>
    <property type="match status" value="1"/>
</dbReference>
<evidence type="ECO:0000256" key="3">
    <source>
        <dbReference type="SAM" id="Phobius"/>
    </source>
</evidence>
<accession>A0A261F7T1</accession>
<sequence>MTDRTQPHASPRFSVRTLVAILIMLAGLSLLLYPIVSQSISALDEASTVAHYDDAAAKLGHEQREKVLQAARDYNYRLSVGKTPIPSLYDEHYQNDREYMSQLSVKGSQDALSVIATLEIPKISVNLAIRRGTTVQTLSSGAGHLYGTSLPVGGKGSNSVIAGHRGLPNALIFTRLDELEKGDYLFIHVLGEKLSYRVDKMWVVGPEDTTHLGITPGKDYVTLLTCTPYGVNSHRLLVRAERVSDSAAKVQSDDGIYPSWVYAGLVAAAVMIVGCGIAARRSRVRYSRRSAAAHSAQ</sequence>
<feature type="transmembrane region" description="Helical" evidence="3">
    <location>
        <begin position="260"/>
        <end position="279"/>
    </location>
</feature>
<feature type="active site" description="Proton donor/acceptor" evidence="2">
    <location>
        <position position="164"/>
    </location>
</feature>
<dbReference type="CDD" id="cd05827">
    <property type="entry name" value="Sortase_C"/>
    <property type="match status" value="1"/>
</dbReference>
<evidence type="ECO:0000313" key="5">
    <source>
        <dbReference type="Proteomes" id="UP000228976"/>
    </source>
</evidence>
<keyword evidence="5" id="KW-1185">Reference proteome</keyword>
<comment type="caution">
    <text evidence="4">The sequence shown here is derived from an EMBL/GenBank/DDBJ whole genome shotgun (WGS) entry which is preliminary data.</text>
</comment>
<reference evidence="4 5" key="1">
    <citation type="journal article" date="2017" name="BMC Genomics">
        <title>Comparative genomic and phylogenomic analyses of the Bifidobacteriaceae family.</title>
        <authorList>
            <person name="Lugli G.A."/>
            <person name="Milani C."/>
            <person name="Turroni F."/>
            <person name="Duranti S."/>
            <person name="Mancabelli L."/>
            <person name="Mangifesta M."/>
            <person name="Ferrario C."/>
            <person name="Modesto M."/>
            <person name="Mattarelli P."/>
            <person name="Jiri K."/>
            <person name="van Sinderen D."/>
            <person name="Ventura M."/>
        </authorList>
    </citation>
    <scope>NUCLEOTIDE SEQUENCE [LARGE SCALE GENOMIC DNA]</scope>
    <source>
        <strain evidence="4 5">LMG 21773</strain>
    </source>
</reference>
<evidence type="ECO:0000256" key="1">
    <source>
        <dbReference type="ARBA" id="ARBA00022801"/>
    </source>
</evidence>
<dbReference type="OrthoDB" id="5242161at2"/>
<evidence type="ECO:0000313" key="4">
    <source>
        <dbReference type="EMBL" id="OZG55201.1"/>
    </source>
</evidence>
<name>A0A261F7T1_9BIFI</name>
<proteinExistence type="predicted"/>
<keyword evidence="1" id="KW-0378">Hydrolase</keyword>
<evidence type="ECO:0000256" key="2">
    <source>
        <dbReference type="PIRSR" id="PIRSR605754-1"/>
    </source>
</evidence>
<dbReference type="RefSeq" id="WP_094690262.1">
    <property type="nucleotide sequence ID" value="NZ_JACBYZ010000001.1"/>
</dbReference>
<dbReference type="Gene3D" id="2.40.260.10">
    <property type="entry name" value="Sortase"/>
    <property type="match status" value="1"/>
</dbReference>
<keyword evidence="3" id="KW-0812">Transmembrane</keyword>
<dbReference type="Pfam" id="PF04203">
    <property type="entry name" value="Sortase"/>
    <property type="match status" value="1"/>
</dbReference>